<dbReference type="EMBL" id="LAZR01069082">
    <property type="protein sequence ID" value="KKK48396.1"/>
    <property type="molecule type" value="Genomic_DNA"/>
</dbReference>
<sequence length="337" mass="36094">MGFIDFISNHTLGIGIAVIFLALIWKFGIQPRLGLTNSEVEKKITDTMDEVQDNLTANLEINHEDIIDNSSNNLLGWLDSVTKAFGQIVAVSEVSFAIPKGFVPIQTLASGGFGVIPREQLMSITEAVEAGGTAIDGLQLDQQKKIESHTAETVERLDDMLSALKDPKARARTIETVGKMSDELSKDIKELAGLPSLPPGLLGTPARHPAGTALKAQFDALAGLRELSKKRGDETVVKAIDQVLTKASRQLIDVAGFKKAKTIISPDKSLLTLPQDIVDAILTPGKFTTGEFISKAIGGEGLKGFVQRLEQSTKGVTESQVRNTEALNALKFALPGG</sequence>
<dbReference type="AlphaFoldDB" id="A0A0F8YJZ4"/>
<feature type="transmembrane region" description="Helical" evidence="1">
    <location>
        <begin position="6"/>
        <end position="25"/>
    </location>
</feature>
<keyword evidence="1" id="KW-0472">Membrane</keyword>
<gene>
    <name evidence="2" type="ORF">LCGC14_3145540</name>
</gene>
<comment type="caution">
    <text evidence="2">The sequence shown here is derived from an EMBL/GenBank/DDBJ whole genome shotgun (WGS) entry which is preliminary data.</text>
</comment>
<organism evidence="2">
    <name type="scientific">marine sediment metagenome</name>
    <dbReference type="NCBI Taxonomy" id="412755"/>
    <lineage>
        <taxon>unclassified sequences</taxon>
        <taxon>metagenomes</taxon>
        <taxon>ecological metagenomes</taxon>
    </lineage>
</organism>
<evidence type="ECO:0000256" key="1">
    <source>
        <dbReference type="SAM" id="Phobius"/>
    </source>
</evidence>
<proteinExistence type="predicted"/>
<accession>A0A0F8YJZ4</accession>
<protein>
    <submittedName>
        <fullName evidence="2">Uncharacterized protein</fullName>
    </submittedName>
</protein>
<evidence type="ECO:0000313" key="2">
    <source>
        <dbReference type="EMBL" id="KKK48396.1"/>
    </source>
</evidence>
<feature type="non-terminal residue" evidence="2">
    <location>
        <position position="337"/>
    </location>
</feature>
<name>A0A0F8YJZ4_9ZZZZ</name>
<keyword evidence="1" id="KW-0812">Transmembrane</keyword>
<keyword evidence="1" id="KW-1133">Transmembrane helix</keyword>
<reference evidence="2" key="1">
    <citation type="journal article" date="2015" name="Nature">
        <title>Complex archaea that bridge the gap between prokaryotes and eukaryotes.</title>
        <authorList>
            <person name="Spang A."/>
            <person name="Saw J.H."/>
            <person name="Jorgensen S.L."/>
            <person name="Zaremba-Niedzwiedzka K."/>
            <person name="Martijn J."/>
            <person name="Lind A.E."/>
            <person name="van Eijk R."/>
            <person name="Schleper C."/>
            <person name="Guy L."/>
            <person name="Ettema T.J."/>
        </authorList>
    </citation>
    <scope>NUCLEOTIDE SEQUENCE</scope>
</reference>
<feature type="non-terminal residue" evidence="2">
    <location>
        <position position="1"/>
    </location>
</feature>